<evidence type="ECO:0000313" key="3">
    <source>
        <dbReference type="EnsemblMetazoa" id="CapteP91042"/>
    </source>
</evidence>
<dbReference type="Pfam" id="PF04006">
    <property type="entry name" value="Mpp10"/>
    <property type="match status" value="1"/>
</dbReference>
<dbReference type="AlphaFoldDB" id="R7V443"/>
<dbReference type="EMBL" id="KB295285">
    <property type="protein sequence ID" value="ELU13334.1"/>
    <property type="molecule type" value="Genomic_DNA"/>
</dbReference>
<reference evidence="3" key="3">
    <citation type="submission" date="2015-06" db="UniProtKB">
        <authorList>
            <consortium name="EnsemblMetazoa"/>
        </authorList>
    </citation>
    <scope>IDENTIFICATION</scope>
</reference>
<dbReference type="InterPro" id="IPR012173">
    <property type="entry name" value="Mpp10"/>
</dbReference>
<keyword evidence="4" id="KW-1185">Reference proteome</keyword>
<proteinExistence type="predicted"/>
<dbReference type="GO" id="GO:0005732">
    <property type="term" value="C:sno(s)RNA-containing ribonucleoprotein complex"/>
    <property type="evidence" value="ECO:0007669"/>
    <property type="project" value="InterPro"/>
</dbReference>
<dbReference type="STRING" id="283909.R7V443"/>
<sequence length="69" mass="8174">MFCFLLQIDFVFFRVQKSAASQLCSSTKTLYDYLKTTEDETQRGDTLPELLVKNFDDEQIWQEVELQND</sequence>
<dbReference type="HOGENOM" id="CLU_2783149_0_0_1"/>
<dbReference type="EMBL" id="AMQN01005155">
    <property type="status" value="NOT_ANNOTATED_CDS"/>
    <property type="molecule type" value="Genomic_DNA"/>
</dbReference>
<dbReference type="EnsemblMetazoa" id="CapteT91042">
    <property type="protein sequence ID" value="CapteP91042"/>
    <property type="gene ID" value="CapteG91042"/>
</dbReference>
<evidence type="ECO:0000313" key="4">
    <source>
        <dbReference type="Proteomes" id="UP000014760"/>
    </source>
</evidence>
<dbReference type="Proteomes" id="UP000014760">
    <property type="component" value="Unassembled WGS sequence"/>
</dbReference>
<feature type="signal peptide" evidence="1">
    <location>
        <begin position="1"/>
        <end position="20"/>
    </location>
</feature>
<dbReference type="GO" id="GO:0034457">
    <property type="term" value="C:Mpp10 complex"/>
    <property type="evidence" value="ECO:0007669"/>
    <property type="project" value="InterPro"/>
</dbReference>
<evidence type="ECO:0000256" key="1">
    <source>
        <dbReference type="SAM" id="SignalP"/>
    </source>
</evidence>
<gene>
    <name evidence="2" type="ORF">CAPTEDRAFT_91042</name>
</gene>
<accession>R7V443</accession>
<evidence type="ECO:0000313" key="2">
    <source>
        <dbReference type="EMBL" id="ELU13334.1"/>
    </source>
</evidence>
<feature type="chain" id="PRO_5008788683" evidence="1">
    <location>
        <begin position="21"/>
        <end position="69"/>
    </location>
</feature>
<reference evidence="2 4" key="2">
    <citation type="journal article" date="2013" name="Nature">
        <title>Insights into bilaterian evolution from three spiralian genomes.</title>
        <authorList>
            <person name="Simakov O."/>
            <person name="Marletaz F."/>
            <person name="Cho S.J."/>
            <person name="Edsinger-Gonzales E."/>
            <person name="Havlak P."/>
            <person name="Hellsten U."/>
            <person name="Kuo D.H."/>
            <person name="Larsson T."/>
            <person name="Lv J."/>
            <person name="Arendt D."/>
            <person name="Savage R."/>
            <person name="Osoegawa K."/>
            <person name="de Jong P."/>
            <person name="Grimwood J."/>
            <person name="Chapman J.A."/>
            <person name="Shapiro H."/>
            <person name="Aerts A."/>
            <person name="Otillar R.P."/>
            <person name="Terry A.Y."/>
            <person name="Boore J.L."/>
            <person name="Grigoriev I.V."/>
            <person name="Lindberg D.R."/>
            <person name="Seaver E.C."/>
            <person name="Weisblat D.A."/>
            <person name="Putnam N.H."/>
            <person name="Rokhsar D.S."/>
        </authorList>
    </citation>
    <scope>NUCLEOTIDE SEQUENCE</scope>
    <source>
        <strain evidence="2 4">I ESC-2004</strain>
    </source>
</reference>
<feature type="non-terminal residue" evidence="2">
    <location>
        <position position="69"/>
    </location>
</feature>
<organism evidence="2">
    <name type="scientific">Capitella teleta</name>
    <name type="common">Polychaete worm</name>
    <dbReference type="NCBI Taxonomy" id="283909"/>
    <lineage>
        <taxon>Eukaryota</taxon>
        <taxon>Metazoa</taxon>
        <taxon>Spiralia</taxon>
        <taxon>Lophotrochozoa</taxon>
        <taxon>Annelida</taxon>
        <taxon>Polychaeta</taxon>
        <taxon>Sedentaria</taxon>
        <taxon>Scolecida</taxon>
        <taxon>Capitellidae</taxon>
        <taxon>Capitella</taxon>
    </lineage>
</organism>
<protein>
    <submittedName>
        <fullName evidence="2 3">Uncharacterized protein</fullName>
    </submittedName>
</protein>
<dbReference type="GO" id="GO:0006364">
    <property type="term" value="P:rRNA processing"/>
    <property type="evidence" value="ECO:0007669"/>
    <property type="project" value="InterPro"/>
</dbReference>
<reference evidence="4" key="1">
    <citation type="submission" date="2012-12" db="EMBL/GenBank/DDBJ databases">
        <authorList>
            <person name="Hellsten U."/>
            <person name="Grimwood J."/>
            <person name="Chapman J.A."/>
            <person name="Shapiro H."/>
            <person name="Aerts A."/>
            <person name="Otillar R.P."/>
            <person name="Terry A.Y."/>
            <person name="Boore J.L."/>
            <person name="Simakov O."/>
            <person name="Marletaz F."/>
            <person name="Cho S.-J."/>
            <person name="Edsinger-Gonzales E."/>
            <person name="Havlak P."/>
            <person name="Kuo D.-H."/>
            <person name="Larsson T."/>
            <person name="Lv J."/>
            <person name="Arendt D."/>
            <person name="Savage R."/>
            <person name="Osoegawa K."/>
            <person name="de Jong P."/>
            <person name="Lindberg D.R."/>
            <person name="Seaver E.C."/>
            <person name="Weisblat D.A."/>
            <person name="Putnam N.H."/>
            <person name="Grigoriev I.V."/>
            <person name="Rokhsar D.S."/>
        </authorList>
    </citation>
    <scope>NUCLEOTIDE SEQUENCE</scope>
    <source>
        <strain evidence="4">I ESC-2004</strain>
    </source>
</reference>
<name>R7V443_CAPTE</name>
<dbReference type="OrthoDB" id="445326at2759"/>
<keyword evidence="1" id="KW-0732">Signal</keyword>